<evidence type="ECO:0000259" key="1">
    <source>
        <dbReference type="Pfam" id="PF04069"/>
    </source>
</evidence>
<dbReference type="PROSITE" id="PS51257">
    <property type="entry name" value="PROKAR_LIPOPROTEIN"/>
    <property type="match status" value="1"/>
</dbReference>
<dbReference type="Pfam" id="PF04069">
    <property type="entry name" value="OpuAC"/>
    <property type="match status" value="1"/>
</dbReference>
<dbReference type="GO" id="GO:0043190">
    <property type="term" value="C:ATP-binding cassette (ABC) transporter complex"/>
    <property type="evidence" value="ECO:0007669"/>
    <property type="project" value="InterPro"/>
</dbReference>
<proteinExistence type="predicted"/>
<dbReference type="Gene3D" id="3.40.190.100">
    <property type="entry name" value="Glycine betaine-binding periplasmic protein, domain 2"/>
    <property type="match status" value="1"/>
</dbReference>
<dbReference type="Gene3D" id="3.40.190.10">
    <property type="entry name" value="Periplasmic binding protein-like II"/>
    <property type="match status" value="1"/>
</dbReference>
<reference evidence="2 3" key="1">
    <citation type="submission" date="2017-05" db="EMBL/GenBank/DDBJ databases">
        <title>Complete genome sequence of Streptomyces sp. SCSIO 03032 revealed the diverse biosynthetic pathways for its bioactive secondary metabolites.</title>
        <authorList>
            <person name="Ma L."/>
            <person name="Zhu Y."/>
            <person name="Zhang W."/>
            <person name="Zhang G."/>
            <person name="Tian X."/>
            <person name="Zhang S."/>
            <person name="Zhang C."/>
        </authorList>
    </citation>
    <scope>NUCLEOTIDE SEQUENCE [LARGE SCALE GENOMIC DNA]</scope>
    <source>
        <strain evidence="2 3">SCSIO 03032</strain>
    </source>
</reference>
<accession>A0A1W7CW45</accession>
<dbReference type="KEGG" id="smao:CAG99_08895"/>
<dbReference type="Proteomes" id="UP000194218">
    <property type="component" value="Chromosome"/>
</dbReference>
<keyword evidence="3" id="KW-1185">Reference proteome</keyword>
<protein>
    <recommendedName>
        <fullName evidence="1">ABC-type glycine betaine transport system substrate-binding domain-containing protein</fullName>
    </recommendedName>
</protein>
<dbReference type="RefSeq" id="WP_086158466.1">
    <property type="nucleotide sequence ID" value="NZ_CP021121.1"/>
</dbReference>
<sequence>MPTRHPLLAGLGVLSLVATSACDLGIEAAGEDEGPVVRISMPHWPGGQANVAVAAYVLENELGVSVERVESGQREAWEALGGGAIHAILEDWGALPDRTELYVAHKGRVVDAGPLGITGHVGWYIPGAFADAHPEATDWHHLDEYTDRLGGRIVQGDPQFATHDETIISDLGLDLRPAPAGSEEALIEEIHRAGRGGAPVLAYFWEPHWLAAEVELAEVDLPGYYPRVELRKYLNADFAAEGGEAAQFLHRFSWDAEDQNEVARLIAAEGLTPTAAAERWVTDHPDRVAAWLADD</sequence>
<dbReference type="InterPro" id="IPR007210">
    <property type="entry name" value="ABC_Gly_betaine_transp_sub-bd"/>
</dbReference>
<evidence type="ECO:0000313" key="3">
    <source>
        <dbReference type="Proteomes" id="UP000194218"/>
    </source>
</evidence>
<gene>
    <name evidence="2" type="ORF">CAG99_08895</name>
</gene>
<dbReference type="EMBL" id="CP021121">
    <property type="protein sequence ID" value="ARQ68965.1"/>
    <property type="molecule type" value="Genomic_DNA"/>
</dbReference>
<dbReference type="GO" id="GO:0022857">
    <property type="term" value="F:transmembrane transporter activity"/>
    <property type="evidence" value="ECO:0007669"/>
    <property type="project" value="InterPro"/>
</dbReference>
<evidence type="ECO:0000313" key="2">
    <source>
        <dbReference type="EMBL" id="ARQ68965.1"/>
    </source>
</evidence>
<dbReference type="SUPFAM" id="SSF53850">
    <property type="entry name" value="Periplasmic binding protein-like II"/>
    <property type="match status" value="1"/>
</dbReference>
<feature type="domain" description="ABC-type glycine betaine transport system substrate-binding" evidence="1">
    <location>
        <begin position="37"/>
        <end position="282"/>
    </location>
</feature>
<dbReference type="OrthoDB" id="7805658at2"/>
<name>A0A1W7CW45_9ACTN</name>
<organism evidence="2 3">
    <name type="scientific">Streptomyces marincola</name>
    <dbReference type="NCBI Taxonomy" id="2878388"/>
    <lineage>
        <taxon>Bacteria</taxon>
        <taxon>Bacillati</taxon>
        <taxon>Actinomycetota</taxon>
        <taxon>Actinomycetes</taxon>
        <taxon>Kitasatosporales</taxon>
        <taxon>Streptomycetaceae</taxon>
        <taxon>Streptomyces</taxon>
    </lineage>
</organism>
<dbReference type="AlphaFoldDB" id="A0A1W7CW45"/>